<gene>
    <name evidence="1" type="ORF">EHQ49_03955</name>
</gene>
<protein>
    <submittedName>
        <fullName evidence="1">Uncharacterized protein</fullName>
    </submittedName>
</protein>
<dbReference type="AlphaFoldDB" id="A0A4R9JI91"/>
<evidence type="ECO:0000313" key="2">
    <source>
        <dbReference type="Proteomes" id="UP000298125"/>
    </source>
</evidence>
<dbReference type="EMBL" id="RQGA01000003">
    <property type="protein sequence ID" value="TGL44636.1"/>
    <property type="molecule type" value="Genomic_DNA"/>
</dbReference>
<dbReference type="RefSeq" id="WP_135576556.1">
    <property type="nucleotide sequence ID" value="NZ_RQGA01000003.1"/>
</dbReference>
<sequence>MSPREGNPEYKTSLFLRRWCNVDKIVVEFIADIDSLTGDLSPSRYNPEQKTNQLQVFPRLKSDKMLLFI</sequence>
<comment type="caution">
    <text evidence="1">The sequence shown here is derived from an EMBL/GenBank/DDBJ whole genome shotgun (WGS) entry which is preliminary data.</text>
</comment>
<accession>A0A4R9JI91</accession>
<keyword evidence="2" id="KW-1185">Reference proteome</keyword>
<name>A0A4R9JI91_9LEPT</name>
<reference evidence="1" key="1">
    <citation type="journal article" date="2019" name="PLoS Negl. Trop. Dis.">
        <title>Revisiting the worldwide diversity of Leptospira species in the environment.</title>
        <authorList>
            <person name="Vincent A.T."/>
            <person name="Schiettekatte O."/>
            <person name="Bourhy P."/>
            <person name="Veyrier F.J."/>
            <person name="Picardeau M."/>
        </authorList>
    </citation>
    <scope>NUCLEOTIDE SEQUENCE [LARGE SCALE GENOMIC DNA]</scope>
    <source>
        <strain evidence="1">201702692</strain>
    </source>
</reference>
<proteinExistence type="predicted"/>
<dbReference type="Proteomes" id="UP000298125">
    <property type="component" value="Unassembled WGS sequence"/>
</dbReference>
<evidence type="ECO:0000313" key="1">
    <source>
        <dbReference type="EMBL" id="TGL44636.1"/>
    </source>
</evidence>
<organism evidence="1 2">
    <name type="scientific">Leptospira perdikensis</name>
    <dbReference type="NCBI Taxonomy" id="2484948"/>
    <lineage>
        <taxon>Bacteria</taxon>
        <taxon>Pseudomonadati</taxon>
        <taxon>Spirochaetota</taxon>
        <taxon>Spirochaetia</taxon>
        <taxon>Leptospirales</taxon>
        <taxon>Leptospiraceae</taxon>
        <taxon>Leptospira</taxon>
    </lineage>
</organism>